<feature type="compositionally biased region" description="Basic and acidic residues" evidence="1">
    <location>
        <begin position="1"/>
        <end position="10"/>
    </location>
</feature>
<evidence type="ECO:0000256" key="1">
    <source>
        <dbReference type="SAM" id="MobiDB-lite"/>
    </source>
</evidence>
<feature type="compositionally biased region" description="Basic and acidic residues" evidence="1">
    <location>
        <begin position="498"/>
        <end position="529"/>
    </location>
</feature>
<dbReference type="PATRIC" id="fig|754436.4.peg.1378"/>
<feature type="compositionally biased region" description="Low complexity" evidence="1">
    <location>
        <begin position="11"/>
        <end position="20"/>
    </location>
</feature>
<dbReference type="Pfam" id="PF11739">
    <property type="entry name" value="YdbH-like"/>
    <property type="match status" value="1"/>
</dbReference>
<organism evidence="3 4">
    <name type="scientific">Photobacterium aphoticum</name>
    <dbReference type="NCBI Taxonomy" id="754436"/>
    <lineage>
        <taxon>Bacteria</taxon>
        <taxon>Pseudomonadati</taxon>
        <taxon>Pseudomonadota</taxon>
        <taxon>Gammaproteobacteria</taxon>
        <taxon>Vibrionales</taxon>
        <taxon>Vibrionaceae</taxon>
        <taxon>Photobacterium</taxon>
    </lineage>
</organism>
<feature type="region of interest" description="Disordered" evidence="1">
    <location>
        <begin position="486"/>
        <end position="533"/>
    </location>
</feature>
<proteinExistence type="predicted"/>
<feature type="compositionally biased region" description="Basic and acidic residues" evidence="1">
    <location>
        <begin position="608"/>
        <end position="619"/>
    </location>
</feature>
<dbReference type="OrthoDB" id="9759996at2"/>
<sequence>MDKDATHAPDSDSAPSAVSSKTRRPKRRAMAYGLVFLILILILPFIALPFVLATMGIQIHGFAGLSLGPSWGVKYVSFTVHDTTVTLHDFQLTPPSDVDSDRNERHQTLQVLNAAWQLRADSAHIQLPSSLNQGLSPVTTAGFPKNSLNGFPEGFQNGLTLKRVSLSLLSLSEPYAFSAHSEQAVLHFAVDDANPALSSQSAVSDSQPEQTIHPQIFNDFTLVLTTDPHTTLTGSVGNGQFTVFFPQDSQQHQYPIDFESGQFSVSWENHQTPLAIHLAHITPRWASVTPNFQQSGHDLTLRMNIDQPLATMKVTAKSLALDQPVDLPTFVEKPDEASEGIHLGKTIAHLAQLPLRKLKVKRFTYRNLLVNSKIVIETPHFRMNKPDRKARLHIKGQALAPNPYDINVLVKHRDTQLAHVKGSATGPKGNTVTCEGDVQFDSPLPKQLVCKGDIKQTRDITDKFDLTGVPNLRLNAPITFTAKQTQVRYKEPVTAADPRTHKNANKDTNKGTNKDADKGGNKVTSKDAETGNTDPLYALKSAKYQLSLSLPKEMMLALPGNVSKQPDIMIYTDTQLTLTAHYQQGSLSLILDNVPEPVKLSEVRMPEKRNTGEAKKTRPVEGSGTQTGSRTGNALTVHISQLRCTLPIITASSAIKSPDCRLHADVQGYMKALAPHPESRLTNLSLQSKVNAHWTANTLTTVWQNTRLHIDAIALQPKDSRWVDAIASDITITAHRWQATYRGNDKSTKISATQAVTVQSGLSAKQLITGDADSEQAVKALLRTRQKSKLPVQHYTGNLALTLSSTQIEAALPTALPTQAKPLSLVLNSQYQIKLAISQNKQRLPTLHSEGTTHVTQHTVQLGGNLYNKKHIDLLRFDGRYNWQQGNADITLHRNAIHFSAKQTLKKFYLPHLPVNYDLHAGSLNFDAHLRYRQHAPKAQQWQASVSLFTHDLSGYINNVHFADLDIAMSSEITPQGIRTLQPAGLHVGYLHAGVLLENLYAHLTFDTARDYYHLYRINAYMLGGSVSVHDVQTNNLLTIPPFPVVVHGLHLTELIDTLEAKDIEMTGIVDGRLPLAFVDGNPVIENGELHARYPGGILKYKEDSAIAQNIEAAGEQNLLVVGKILKNYHYRTLKVHLDYSKEGVMRTKAAFKGHNPDVLSGRPVNVNLSVQENIPALIKTLNMINSAKLEALFLKQMGIDK</sequence>
<feature type="region of interest" description="Disordered" evidence="1">
    <location>
        <begin position="1"/>
        <end position="22"/>
    </location>
</feature>
<dbReference type="RefSeq" id="WP_047873473.1">
    <property type="nucleotide sequence ID" value="NZ_BMYC01000001.1"/>
</dbReference>
<dbReference type="EMBL" id="LDOV01000010">
    <property type="protein sequence ID" value="KLV02019.1"/>
    <property type="molecule type" value="Genomic_DNA"/>
</dbReference>
<keyword evidence="4" id="KW-1185">Reference proteome</keyword>
<comment type="caution">
    <text evidence="3">The sequence shown here is derived from an EMBL/GenBank/DDBJ whole genome shotgun (WGS) entry which is preliminary data.</text>
</comment>
<gene>
    <name evidence="3" type="ORF">ABT58_06440</name>
</gene>
<feature type="region of interest" description="Disordered" evidence="1">
    <location>
        <begin position="608"/>
        <end position="631"/>
    </location>
</feature>
<keyword evidence="2" id="KW-0812">Transmembrane</keyword>
<evidence type="ECO:0000313" key="3">
    <source>
        <dbReference type="EMBL" id="KLV02019.1"/>
    </source>
</evidence>
<name>A0A0J1GRG6_9GAMM</name>
<evidence type="ECO:0000256" key="2">
    <source>
        <dbReference type="SAM" id="Phobius"/>
    </source>
</evidence>
<keyword evidence="2" id="KW-0472">Membrane</keyword>
<feature type="transmembrane region" description="Helical" evidence="2">
    <location>
        <begin position="29"/>
        <end position="52"/>
    </location>
</feature>
<accession>A0A0J1GRG6</accession>
<dbReference type="InterPro" id="IPR021730">
    <property type="entry name" value="YdbH"/>
</dbReference>
<dbReference type="Proteomes" id="UP000036426">
    <property type="component" value="Unassembled WGS sequence"/>
</dbReference>
<keyword evidence="2" id="KW-1133">Transmembrane helix</keyword>
<dbReference type="AlphaFoldDB" id="A0A0J1GRG6"/>
<protein>
    <submittedName>
        <fullName evidence="3">Uncharacterized protein</fullName>
    </submittedName>
</protein>
<evidence type="ECO:0000313" key="4">
    <source>
        <dbReference type="Proteomes" id="UP000036426"/>
    </source>
</evidence>
<reference evidence="3 4" key="1">
    <citation type="submission" date="2015-05" db="EMBL/GenBank/DDBJ databases">
        <title>Photobacterium galathea sp. nov.</title>
        <authorList>
            <person name="Machado H."/>
            <person name="Gram L."/>
        </authorList>
    </citation>
    <scope>NUCLEOTIDE SEQUENCE [LARGE SCALE GENOMIC DNA]</scope>
    <source>
        <strain evidence="3 4">DSM 25995</strain>
    </source>
</reference>